<evidence type="ECO:0000313" key="3">
    <source>
        <dbReference type="EMBL" id="CAB4562525.1"/>
    </source>
</evidence>
<reference evidence="3" key="1">
    <citation type="submission" date="2020-05" db="EMBL/GenBank/DDBJ databases">
        <authorList>
            <person name="Chiriac C."/>
            <person name="Salcher M."/>
            <person name="Ghai R."/>
            <person name="Kavagutti S V."/>
        </authorList>
    </citation>
    <scope>NUCLEOTIDE SEQUENCE</scope>
</reference>
<dbReference type="AlphaFoldDB" id="A0A6J6DHE2"/>
<dbReference type="EMBL" id="CAEZSR010000065">
    <property type="protein sequence ID" value="CAB4562525.1"/>
    <property type="molecule type" value="Genomic_DNA"/>
</dbReference>
<feature type="domain" description="PilZ" evidence="2">
    <location>
        <begin position="46"/>
        <end position="137"/>
    </location>
</feature>
<dbReference type="Pfam" id="PF07238">
    <property type="entry name" value="PilZ"/>
    <property type="match status" value="1"/>
</dbReference>
<name>A0A6J6DHE2_9ZZZZ</name>
<feature type="region of interest" description="Disordered" evidence="1">
    <location>
        <begin position="1"/>
        <end position="49"/>
    </location>
</feature>
<dbReference type="GO" id="GO:0035438">
    <property type="term" value="F:cyclic-di-GMP binding"/>
    <property type="evidence" value="ECO:0007669"/>
    <property type="project" value="InterPro"/>
</dbReference>
<evidence type="ECO:0000256" key="1">
    <source>
        <dbReference type="SAM" id="MobiDB-lite"/>
    </source>
</evidence>
<organism evidence="3">
    <name type="scientific">freshwater metagenome</name>
    <dbReference type="NCBI Taxonomy" id="449393"/>
    <lineage>
        <taxon>unclassified sequences</taxon>
        <taxon>metagenomes</taxon>
        <taxon>ecological metagenomes</taxon>
    </lineage>
</organism>
<sequence>MNPFRDGRDTSSAVPSADDGLGHAHGDVGDTPGNDATGGDSGVERRIGSRVEVELEARWSRTGTDEPPTLALLFDLSVRGARLAGWIPLRLEPGDRIELWLEDGSGWTAEVRRAIGDGEYAVQFVDVPDSVKQRLIATVGIAKAGQRTRWATG</sequence>
<gene>
    <name evidence="3" type="ORF">UFOPK1493_01879</name>
</gene>
<accession>A0A6J6DHE2</accession>
<protein>
    <submittedName>
        <fullName evidence="3">Unannotated protein</fullName>
    </submittedName>
</protein>
<dbReference type="InterPro" id="IPR009875">
    <property type="entry name" value="PilZ_domain"/>
</dbReference>
<proteinExistence type="predicted"/>
<evidence type="ECO:0000259" key="2">
    <source>
        <dbReference type="Pfam" id="PF07238"/>
    </source>
</evidence>